<comment type="catalytic activity">
    <reaction evidence="10">
        <text>[(1-&gt;4)-beta-D-glucosyl]n+m + reduced acceptor + O2 = 4-dehydro-beta-D-glucosyl-[(1-&gt;4)-beta-D-glucosyl]n-1 + [(1-&gt;4)-beta-D-glucosyl]m + acceptor + H2O.</text>
        <dbReference type="EC" id="1.14.99.56"/>
    </reaction>
</comment>
<dbReference type="Pfam" id="PF03443">
    <property type="entry name" value="AA9"/>
    <property type="match status" value="1"/>
</dbReference>
<evidence type="ECO:0000256" key="11">
    <source>
        <dbReference type="ARBA" id="ARBA00047174"/>
    </source>
</evidence>
<dbReference type="OrthoDB" id="3496539at2759"/>
<gene>
    <name evidence="14" type="ORF">Micbo1qcDRAFT_103071</name>
</gene>
<keyword evidence="6" id="KW-1015">Disulfide bond</keyword>
<dbReference type="InParanoid" id="A0A136IVN6"/>
<evidence type="ECO:0000256" key="10">
    <source>
        <dbReference type="ARBA" id="ARBA00045077"/>
    </source>
</evidence>
<dbReference type="AlphaFoldDB" id="A0A136IVN6"/>
<protein>
    <recommendedName>
        <fullName evidence="11">lytic cellulose monooxygenase (C4-dehydrogenating)</fullName>
        <ecNumber evidence="11">1.14.99.56</ecNumber>
    </recommendedName>
</protein>
<keyword evidence="14" id="KW-0378">Hydrolase</keyword>
<reference evidence="15" key="1">
    <citation type="submission" date="2016-02" db="EMBL/GenBank/DDBJ databases">
        <title>Draft genome sequence of Microdochium bolleyi, a fungal endophyte of beachgrass.</title>
        <authorList>
            <consortium name="DOE Joint Genome Institute"/>
            <person name="David A.S."/>
            <person name="May G."/>
            <person name="Haridas S."/>
            <person name="Lim J."/>
            <person name="Wang M."/>
            <person name="Labutti K."/>
            <person name="Lipzen A."/>
            <person name="Barry K."/>
            <person name="Grigoriev I.V."/>
        </authorList>
    </citation>
    <scope>NUCLEOTIDE SEQUENCE [LARGE SCALE GENOMIC DNA]</scope>
    <source>
        <strain evidence="15">J235TASD1</strain>
    </source>
</reference>
<dbReference type="Gene3D" id="2.70.50.70">
    <property type="match status" value="1"/>
</dbReference>
<keyword evidence="5" id="KW-0136">Cellulose degradation</keyword>
<dbReference type="GO" id="GO:0005576">
    <property type="term" value="C:extracellular region"/>
    <property type="evidence" value="ECO:0007669"/>
    <property type="project" value="UniProtKB-SubCell"/>
</dbReference>
<evidence type="ECO:0000256" key="8">
    <source>
        <dbReference type="ARBA" id="ARBA00023326"/>
    </source>
</evidence>
<dbReference type="PANTHER" id="PTHR33353:SF2">
    <property type="entry name" value="ENDO-BETA-1,4-GLUCANASE D"/>
    <property type="match status" value="1"/>
</dbReference>
<dbReference type="CDD" id="cd21175">
    <property type="entry name" value="LPMO_AA9"/>
    <property type="match status" value="1"/>
</dbReference>
<evidence type="ECO:0000256" key="12">
    <source>
        <dbReference type="SAM" id="SignalP"/>
    </source>
</evidence>
<keyword evidence="4 12" id="KW-0732">Signal</keyword>
<keyword evidence="3" id="KW-0964">Secreted</keyword>
<feature type="chain" id="PRO_5007293178" description="lytic cellulose monooxygenase (C4-dehydrogenating)" evidence="12">
    <location>
        <begin position="18"/>
        <end position="251"/>
    </location>
</feature>
<feature type="signal peptide" evidence="12">
    <location>
        <begin position="1"/>
        <end position="17"/>
    </location>
</feature>
<dbReference type="PANTHER" id="PTHR33353">
    <property type="entry name" value="PUTATIVE (AFU_ORTHOLOGUE AFUA_1G12560)-RELATED"/>
    <property type="match status" value="1"/>
</dbReference>
<dbReference type="InterPro" id="IPR005103">
    <property type="entry name" value="AA9_LPMO"/>
</dbReference>
<dbReference type="GO" id="GO:0030245">
    <property type="term" value="P:cellulose catabolic process"/>
    <property type="evidence" value="ECO:0007669"/>
    <property type="project" value="UniProtKB-KW"/>
</dbReference>
<dbReference type="STRING" id="196109.A0A136IVN6"/>
<dbReference type="GO" id="GO:0016787">
    <property type="term" value="F:hydrolase activity"/>
    <property type="evidence" value="ECO:0007669"/>
    <property type="project" value="UniProtKB-KW"/>
</dbReference>
<feature type="domain" description="Auxiliary Activity family 9 catalytic" evidence="13">
    <location>
        <begin position="18"/>
        <end position="231"/>
    </location>
</feature>
<evidence type="ECO:0000256" key="6">
    <source>
        <dbReference type="ARBA" id="ARBA00023157"/>
    </source>
</evidence>
<dbReference type="EMBL" id="KQ964256">
    <property type="protein sequence ID" value="KXJ89104.1"/>
    <property type="molecule type" value="Genomic_DNA"/>
</dbReference>
<evidence type="ECO:0000256" key="3">
    <source>
        <dbReference type="ARBA" id="ARBA00022525"/>
    </source>
</evidence>
<dbReference type="InterPro" id="IPR049892">
    <property type="entry name" value="AA9"/>
</dbReference>
<keyword evidence="15" id="KW-1185">Reference proteome</keyword>
<comment type="cofactor">
    <cofactor evidence="1">
        <name>Cu(2+)</name>
        <dbReference type="ChEBI" id="CHEBI:29036"/>
    </cofactor>
</comment>
<evidence type="ECO:0000256" key="4">
    <source>
        <dbReference type="ARBA" id="ARBA00022729"/>
    </source>
</evidence>
<evidence type="ECO:0000313" key="14">
    <source>
        <dbReference type="EMBL" id="KXJ89104.1"/>
    </source>
</evidence>
<evidence type="ECO:0000313" key="15">
    <source>
        <dbReference type="Proteomes" id="UP000070501"/>
    </source>
</evidence>
<comment type="subcellular location">
    <subcellularLocation>
        <location evidence="2">Secreted</location>
    </subcellularLocation>
</comment>
<comment type="similarity">
    <text evidence="9">Belongs to the polysaccharide monooxygenase AA9 family.</text>
</comment>
<evidence type="ECO:0000256" key="9">
    <source>
        <dbReference type="ARBA" id="ARBA00044502"/>
    </source>
</evidence>
<organism evidence="14 15">
    <name type="scientific">Microdochium bolleyi</name>
    <dbReference type="NCBI Taxonomy" id="196109"/>
    <lineage>
        <taxon>Eukaryota</taxon>
        <taxon>Fungi</taxon>
        <taxon>Dikarya</taxon>
        <taxon>Ascomycota</taxon>
        <taxon>Pezizomycotina</taxon>
        <taxon>Sordariomycetes</taxon>
        <taxon>Xylariomycetidae</taxon>
        <taxon>Xylariales</taxon>
        <taxon>Microdochiaceae</taxon>
        <taxon>Microdochium</taxon>
    </lineage>
</organism>
<proteinExistence type="inferred from homology"/>
<keyword evidence="8" id="KW-0624">Polysaccharide degradation</keyword>
<dbReference type="EC" id="1.14.99.56" evidence="11"/>
<evidence type="ECO:0000256" key="7">
    <source>
        <dbReference type="ARBA" id="ARBA00023277"/>
    </source>
</evidence>
<sequence length="251" mass="26785">MKVSAILVAALAQVGSAHYFFDSVVTGNNAGPSFQYIRQFTRKTAYNPIKFSSNPAADIRDNSFIDGPDARCNQGAFTNAGKTQILEVAAGNSVTVKLGVGATMQHPGPSLFYMSKAPTGSVKAYDGSGDWFKIGQTGICNQSLDFKSTAWCSWDKNTVTATVPKNTPSGEYLLRVEHIGIHRSHVNQPEHFVSCVQVKVTNGGNGTPGPMVKFPGAYKNTDPYANFSIYNGFKAFPMPGPAVWDGAAGSS</sequence>
<evidence type="ECO:0000256" key="5">
    <source>
        <dbReference type="ARBA" id="ARBA00023001"/>
    </source>
</evidence>
<dbReference type="Proteomes" id="UP000070501">
    <property type="component" value="Unassembled WGS sequence"/>
</dbReference>
<evidence type="ECO:0000259" key="13">
    <source>
        <dbReference type="Pfam" id="PF03443"/>
    </source>
</evidence>
<keyword evidence="7" id="KW-0119">Carbohydrate metabolism</keyword>
<evidence type="ECO:0000256" key="2">
    <source>
        <dbReference type="ARBA" id="ARBA00004613"/>
    </source>
</evidence>
<name>A0A136IVN6_9PEZI</name>
<feature type="non-terminal residue" evidence="14">
    <location>
        <position position="251"/>
    </location>
</feature>
<accession>A0A136IVN6</accession>
<evidence type="ECO:0000256" key="1">
    <source>
        <dbReference type="ARBA" id="ARBA00001973"/>
    </source>
</evidence>